<keyword evidence="1" id="KW-0472">Membrane</keyword>
<keyword evidence="3" id="KW-1185">Reference proteome</keyword>
<protein>
    <submittedName>
        <fullName evidence="2">Uncharacterized protein</fullName>
    </submittedName>
</protein>
<keyword evidence="1" id="KW-0812">Transmembrane</keyword>
<evidence type="ECO:0000313" key="3">
    <source>
        <dbReference type="Proteomes" id="UP001518872"/>
    </source>
</evidence>
<evidence type="ECO:0000313" key="2">
    <source>
        <dbReference type="EMBL" id="MBM7076094.1"/>
    </source>
</evidence>
<keyword evidence="1" id="KW-1133">Transmembrane helix</keyword>
<evidence type="ECO:0000256" key="1">
    <source>
        <dbReference type="SAM" id="Phobius"/>
    </source>
</evidence>
<feature type="transmembrane region" description="Helical" evidence="1">
    <location>
        <begin position="31"/>
        <end position="53"/>
    </location>
</feature>
<reference evidence="2 3" key="1">
    <citation type="submission" date="2021-02" db="EMBL/GenBank/DDBJ databases">
        <authorList>
            <person name="Ra J.-S."/>
        </authorList>
    </citation>
    <scope>NUCLEOTIDE SEQUENCE [LARGE SCALE GENOMIC DNA]</scope>
    <source>
        <strain evidence="2 3">MMS20-R1-14</strain>
    </source>
</reference>
<sequence>MWDRSGSDGCDSGIVKTTDEHRGNVMFKIRVLGRAAVALCLAVGAFAATGSAADPGRVVAGPEGHAVVAVADGPLLDNGGPR</sequence>
<proteinExistence type="predicted"/>
<dbReference type="Proteomes" id="UP001518872">
    <property type="component" value="Unassembled WGS sequence"/>
</dbReference>
<accession>A0ABS2ISA9</accession>
<comment type="caution">
    <text evidence="2">The sequence shown here is derived from an EMBL/GenBank/DDBJ whole genome shotgun (WGS) entry which is preliminary data.</text>
</comment>
<dbReference type="RefSeq" id="WP_204924117.1">
    <property type="nucleotide sequence ID" value="NZ_JAFEUC010000002.1"/>
</dbReference>
<dbReference type="EMBL" id="JAFEUC010000002">
    <property type="protein sequence ID" value="MBM7076094.1"/>
    <property type="molecule type" value="Genomic_DNA"/>
</dbReference>
<organism evidence="2 3">
    <name type="scientific">Micromonospora humida</name>
    <dbReference type="NCBI Taxonomy" id="2809018"/>
    <lineage>
        <taxon>Bacteria</taxon>
        <taxon>Bacillati</taxon>
        <taxon>Actinomycetota</taxon>
        <taxon>Actinomycetes</taxon>
        <taxon>Micromonosporales</taxon>
        <taxon>Micromonosporaceae</taxon>
        <taxon>Micromonospora</taxon>
    </lineage>
</organism>
<name>A0ABS2ISA9_9ACTN</name>
<gene>
    <name evidence="2" type="ORF">JQX11_07005</name>
</gene>